<reference evidence="2 3" key="1">
    <citation type="journal article" date="2015" name="Fungal Genet. Biol.">
        <title>Evolution of novel wood decay mechanisms in Agaricales revealed by the genome sequences of Fistulina hepatica and Cylindrobasidium torrendii.</title>
        <authorList>
            <person name="Floudas D."/>
            <person name="Held B.W."/>
            <person name="Riley R."/>
            <person name="Nagy L.G."/>
            <person name="Koehler G."/>
            <person name="Ransdell A.S."/>
            <person name="Younus H."/>
            <person name="Chow J."/>
            <person name="Chiniquy J."/>
            <person name="Lipzen A."/>
            <person name="Tritt A."/>
            <person name="Sun H."/>
            <person name="Haridas S."/>
            <person name="LaButti K."/>
            <person name="Ohm R.A."/>
            <person name="Kues U."/>
            <person name="Blanchette R.A."/>
            <person name="Grigoriev I.V."/>
            <person name="Minto R.E."/>
            <person name="Hibbett D.S."/>
        </authorList>
    </citation>
    <scope>NUCLEOTIDE SEQUENCE [LARGE SCALE GENOMIC DNA]</scope>
    <source>
        <strain evidence="2 3">FP15055 ss-10</strain>
    </source>
</reference>
<dbReference type="InterPro" id="IPR000719">
    <property type="entry name" value="Prot_kinase_dom"/>
</dbReference>
<dbReference type="InterPro" id="IPR045269">
    <property type="entry name" value="Atg1-like"/>
</dbReference>
<keyword evidence="2" id="KW-0418">Kinase</keyword>
<keyword evidence="2" id="KW-0808">Transferase</keyword>
<dbReference type="GO" id="GO:0005524">
    <property type="term" value="F:ATP binding"/>
    <property type="evidence" value="ECO:0007669"/>
    <property type="project" value="InterPro"/>
</dbReference>
<dbReference type="InterPro" id="IPR008271">
    <property type="entry name" value="Ser/Thr_kinase_AS"/>
</dbReference>
<dbReference type="EMBL" id="KN880579">
    <property type="protein sequence ID" value="KIY65713.1"/>
    <property type="molecule type" value="Genomic_DNA"/>
</dbReference>
<sequence length="405" mass="45963">MPVTTLAANSSPPPSWDHYASLKLLESNPEIEGMRFPFLEGTEVLTIGRPRAGREPPTVHINSNSIGHECCELRYEKTAEQVEGVMRVERTRLTGANVYIDGQVVRRAAVIADDQILSFFAKGEHKYSMKFTYNPRYAIKKSLGKGQSNMFLGEDRKDGQAVAIKLVEYKNGVTHSDVMEEINLMKAVNHPNIVHLLDTYELARDGFPHTQGCRLVMEYVEGKTLEKWADHRRVHENATPEDQDTKNKHILRQLCAAVEHLHGQRIIHRDIKGANIILSKDALPFLKLIDFGTAKRIQIEKATTYCGSSGSMAPEQYNANGRTAYTEKVDCWAVGMVLYDLTCPNGSIYYASKQNQERIRQEVRKDSVMFAEAKDFLLNLVCDRPRDRWTMEQALESDWMRDGGD</sequence>
<dbReference type="SMART" id="SM00220">
    <property type="entry name" value="S_TKc"/>
    <property type="match status" value="1"/>
</dbReference>
<dbReference type="Pfam" id="PF00069">
    <property type="entry name" value="Pkinase"/>
    <property type="match status" value="1"/>
</dbReference>
<proteinExistence type="predicted"/>
<dbReference type="Gene3D" id="1.10.510.10">
    <property type="entry name" value="Transferase(Phosphotransferase) domain 1"/>
    <property type="match status" value="1"/>
</dbReference>
<gene>
    <name evidence="2" type="ORF">CYLTODRAFT_424071</name>
</gene>
<name>A0A0D7B585_9AGAR</name>
<keyword evidence="3" id="KW-1185">Reference proteome</keyword>
<dbReference type="GO" id="GO:0004674">
    <property type="term" value="F:protein serine/threonine kinase activity"/>
    <property type="evidence" value="ECO:0007669"/>
    <property type="project" value="InterPro"/>
</dbReference>
<dbReference type="GO" id="GO:0010506">
    <property type="term" value="P:regulation of autophagy"/>
    <property type="evidence" value="ECO:0007669"/>
    <property type="project" value="InterPro"/>
</dbReference>
<dbReference type="InterPro" id="IPR011009">
    <property type="entry name" value="Kinase-like_dom_sf"/>
</dbReference>
<evidence type="ECO:0000259" key="1">
    <source>
        <dbReference type="PROSITE" id="PS50011"/>
    </source>
</evidence>
<dbReference type="AlphaFoldDB" id="A0A0D7B585"/>
<organism evidence="2 3">
    <name type="scientific">Cylindrobasidium torrendii FP15055 ss-10</name>
    <dbReference type="NCBI Taxonomy" id="1314674"/>
    <lineage>
        <taxon>Eukaryota</taxon>
        <taxon>Fungi</taxon>
        <taxon>Dikarya</taxon>
        <taxon>Basidiomycota</taxon>
        <taxon>Agaricomycotina</taxon>
        <taxon>Agaricomycetes</taxon>
        <taxon>Agaricomycetidae</taxon>
        <taxon>Agaricales</taxon>
        <taxon>Marasmiineae</taxon>
        <taxon>Physalacriaceae</taxon>
        <taxon>Cylindrobasidium</taxon>
    </lineage>
</organism>
<dbReference type="OrthoDB" id="10252171at2759"/>
<dbReference type="PROSITE" id="PS50011">
    <property type="entry name" value="PROTEIN_KINASE_DOM"/>
    <property type="match status" value="1"/>
</dbReference>
<evidence type="ECO:0000313" key="2">
    <source>
        <dbReference type="EMBL" id="KIY65713.1"/>
    </source>
</evidence>
<dbReference type="Proteomes" id="UP000054007">
    <property type="component" value="Unassembled WGS sequence"/>
</dbReference>
<dbReference type="PANTHER" id="PTHR24348:SF68">
    <property type="entry name" value="SERINE_THREONINE-PROTEIN KINASE ATG1C"/>
    <property type="match status" value="1"/>
</dbReference>
<dbReference type="PROSITE" id="PS00108">
    <property type="entry name" value="PROTEIN_KINASE_ST"/>
    <property type="match status" value="1"/>
</dbReference>
<evidence type="ECO:0000313" key="3">
    <source>
        <dbReference type="Proteomes" id="UP000054007"/>
    </source>
</evidence>
<dbReference type="SUPFAM" id="SSF56112">
    <property type="entry name" value="Protein kinase-like (PK-like)"/>
    <property type="match status" value="1"/>
</dbReference>
<dbReference type="GO" id="GO:0005737">
    <property type="term" value="C:cytoplasm"/>
    <property type="evidence" value="ECO:0007669"/>
    <property type="project" value="TreeGrafter"/>
</dbReference>
<protein>
    <submittedName>
        <fullName evidence="2">Kinase-like protein</fullName>
    </submittedName>
</protein>
<dbReference type="PANTHER" id="PTHR24348">
    <property type="entry name" value="SERINE/THREONINE-PROTEIN KINASE UNC-51-RELATED"/>
    <property type="match status" value="1"/>
</dbReference>
<dbReference type="STRING" id="1314674.A0A0D7B585"/>
<accession>A0A0D7B585</accession>
<feature type="domain" description="Protein kinase" evidence="1">
    <location>
        <begin position="137"/>
        <end position="400"/>
    </location>
</feature>